<proteinExistence type="predicted"/>
<organism evidence="1 2">
    <name type="scientific">Leucobacter denitrificans</name>
    <dbReference type="NCBI Taxonomy" id="683042"/>
    <lineage>
        <taxon>Bacteria</taxon>
        <taxon>Bacillati</taxon>
        <taxon>Actinomycetota</taxon>
        <taxon>Actinomycetes</taxon>
        <taxon>Micrococcales</taxon>
        <taxon>Microbacteriaceae</taxon>
        <taxon>Leucobacter</taxon>
    </lineage>
</organism>
<evidence type="ECO:0000313" key="2">
    <source>
        <dbReference type="Proteomes" id="UP000515934"/>
    </source>
</evidence>
<dbReference type="AlphaFoldDB" id="A0A7G9S3V9"/>
<reference evidence="1 2" key="1">
    <citation type="submission" date="2020-08" db="EMBL/GenBank/DDBJ databases">
        <title>Genome sequence of Leucobacter denitrificans KACC 14055T.</title>
        <authorList>
            <person name="Hyun D.-W."/>
            <person name="Bae J.-W."/>
        </authorList>
    </citation>
    <scope>NUCLEOTIDE SEQUENCE [LARGE SCALE GENOMIC DNA]</scope>
    <source>
        <strain evidence="1 2">KACC 14055</strain>
    </source>
</reference>
<dbReference type="Proteomes" id="UP000515934">
    <property type="component" value="Chromosome"/>
</dbReference>
<name>A0A7G9S3V9_9MICO</name>
<dbReference type="EMBL" id="CP060716">
    <property type="protein sequence ID" value="QNN62534.1"/>
    <property type="molecule type" value="Genomic_DNA"/>
</dbReference>
<evidence type="ECO:0000313" key="1">
    <source>
        <dbReference type="EMBL" id="QNN62534.1"/>
    </source>
</evidence>
<gene>
    <name evidence="1" type="ORF">H9L06_09830</name>
</gene>
<keyword evidence="2" id="KW-1185">Reference proteome</keyword>
<evidence type="ECO:0008006" key="3">
    <source>
        <dbReference type="Google" id="ProtNLM"/>
    </source>
</evidence>
<accession>A0A7G9S3V9</accession>
<sequence length="142" mass="16141">MRLWSLHPLHLDRAGLVAGWREALLAQAVLAGRTKGYQHHPQLIRFRAASDPLAAIGSYLTELHREAERRGYRFDESKVLAADRESGQLTVTEGQLAYEWAHLGEKLARRSPGDAERWHRSTPTTHPLFTLIPGVIESWERT</sequence>
<dbReference type="Pfam" id="PF03013">
    <property type="entry name" value="Pyr_excise"/>
    <property type="match status" value="1"/>
</dbReference>
<dbReference type="InterPro" id="IPR004260">
    <property type="entry name" value="Pyr-dimer_DNA_glycosylase"/>
</dbReference>
<protein>
    <recommendedName>
        <fullName evidence="3">Pyrimidine dimer DNA glycosylase</fullName>
    </recommendedName>
</protein>
<dbReference type="KEGG" id="ldn:H9L06_09830"/>
<dbReference type="RefSeq" id="WP_187555004.1">
    <property type="nucleotide sequence ID" value="NZ_CP060716.1"/>
</dbReference>